<feature type="domain" description="ShKT" evidence="11">
    <location>
        <begin position="267"/>
        <end position="298"/>
    </location>
</feature>
<dbReference type="InterPro" id="IPR034035">
    <property type="entry name" value="Astacin-like_dom"/>
</dbReference>
<dbReference type="EMBL" id="HACA01024026">
    <property type="protein sequence ID" value="CDW41387.1"/>
    <property type="molecule type" value="Transcribed_RNA"/>
</dbReference>
<dbReference type="Pfam" id="PF01400">
    <property type="entry name" value="Astacin"/>
    <property type="match status" value="2"/>
</dbReference>
<feature type="binding site" evidence="9">
    <location>
        <position position="139"/>
    </location>
    <ligand>
        <name>Zn(2+)</name>
        <dbReference type="ChEBI" id="CHEBI:29105"/>
        <note>catalytic</note>
    </ligand>
</feature>
<feature type="signal peptide" evidence="10">
    <location>
        <begin position="1"/>
        <end position="22"/>
    </location>
</feature>
<dbReference type="PRINTS" id="PR00480">
    <property type="entry name" value="ASTACIN"/>
</dbReference>
<evidence type="ECO:0000256" key="4">
    <source>
        <dbReference type="ARBA" id="ARBA00022801"/>
    </source>
</evidence>
<dbReference type="CDD" id="cd04280">
    <property type="entry name" value="ZnMc_astacin_like"/>
    <property type="match status" value="1"/>
</dbReference>
<dbReference type="PANTHER" id="PTHR10127">
    <property type="entry name" value="DISCOIDIN, CUB, EGF, LAMININ , AND ZINC METALLOPROTEASE DOMAIN CONTAINING"/>
    <property type="match status" value="1"/>
</dbReference>
<dbReference type="PANTHER" id="PTHR10127:SF780">
    <property type="entry name" value="METALLOENDOPEPTIDASE"/>
    <property type="match status" value="1"/>
</dbReference>
<comment type="cofactor">
    <cofactor evidence="9 10">
        <name>Zn(2+)</name>
        <dbReference type="ChEBI" id="CHEBI:29105"/>
    </cofactor>
    <text evidence="9 10">Binds 1 zinc ion per subunit.</text>
</comment>
<comment type="function">
    <text evidence="1">Metalloprotease.</text>
</comment>
<dbReference type="InterPro" id="IPR001506">
    <property type="entry name" value="Peptidase_M12A"/>
</dbReference>
<dbReference type="GO" id="GO:0004222">
    <property type="term" value="F:metalloendopeptidase activity"/>
    <property type="evidence" value="ECO:0007669"/>
    <property type="project" value="UniProtKB-UniRule"/>
</dbReference>
<evidence type="ECO:0000256" key="8">
    <source>
        <dbReference type="PROSITE-ProRule" id="PRU01005"/>
    </source>
</evidence>
<dbReference type="GO" id="GO:0006508">
    <property type="term" value="P:proteolysis"/>
    <property type="evidence" value="ECO:0007669"/>
    <property type="project" value="UniProtKB-KW"/>
</dbReference>
<evidence type="ECO:0000313" key="13">
    <source>
        <dbReference type="EMBL" id="CDW41387.1"/>
    </source>
</evidence>
<evidence type="ECO:0000256" key="3">
    <source>
        <dbReference type="ARBA" id="ARBA00022723"/>
    </source>
</evidence>
<feature type="active site" evidence="9">
    <location>
        <position position="136"/>
    </location>
</feature>
<keyword evidence="3 9" id="KW-0479">Metal-binding</keyword>
<evidence type="ECO:0000256" key="5">
    <source>
        <dbReference type="ARBA" id="ARBA00022833"/>
    </source>
</evidence>
<protein>
    <recommendedName>
        <fullName evidence="10">Metalloendopeptidase</fullName>
        <ecNumber evidence="10">3.4.24.-</ecNumber>
    </recommendedName>
</protein>
<feature type="binding site" evidence="9">
    <location>
        <position position="135"/>
    </location>
    <ligand>
        <name>Zn(2+)</name>
        <dbReference type="ChEBI" id="CHEBI:29105"/>
        <note>catalytic</note>
    </ligand>
</feature>
<proteinExistence type="predicted"/>
<evidence type="ECO:0000256" key="7">
    <source>
        <dbReference type="ARBA" id="ARBA00023145"/>
    </source>
</evidence>
<keyword evidence="6 9" id="KW-0482">Metalloprotease</keyword>
<keyword evidence="5 9" id="KW-0862">Zinc</keyword>
<evidence type="ECO:0000256" key="6">
    <source>
        <dbReference type="ARBA" id="ARBA00023049"/>
    </source>
</evidence>
<evidence type="ECO:0000256" key="10">
    <source>
        <dbReference type="RuleBase" id="RU361183"/>
    </source>
</evidence>
<organism evidence="13">
    <name type="scientific">Lepeophtheirus salmonis</name>
    <name type="common">Salmon louse</name>
    <name type="synonym">Caligus salmonis</name>
    <dbReference type="NCBI Taxonomy" id="72036"/>
    <lineage>
        <taxon>Eukaryota</taxon>
        <taxon>Metazoa</taxon>
        <taxon>Ecdysozoa</taxon>
        <taxon>Arthropoda</taxon>
        <taxon>Crustacea</taxon>
        <taxon>Multicrustacea</taxon>
        <taxon>Hexanauplia</taxon>
        <taxon>Copepoda</taxon>
        <taxon>Siphonostomatoida</taxon>
        <taxon>Caligidae</taxon>
        <taxon>Lepeophtheirus</taxon>
    </lineage>
</organism>
<name>A0A0K2UU33_LEPSM</name>
<feature type="binding site" evidence="9">
    <location>
        <position position="145"/>
    </location>
    <ligand>
        <name>Zn(2+)</name>
        <dbReference type="ChEBI" id="CHEBI:29105"/>
        <note>catalytic</note>
    </ligand>
</feature>
<dbReference type="Gene3D" id="3.40.390.10">
    <property type="entry name" value="Collagenase (Catalytic Domain)"/>
    <property type="match status" value="1"/>
</dbReference>
<evidence type="ECO:0000256" key="1">
    <source>
        <dbReference type="ARBA" id="ARBA00002657"/>
    </source>
</evidence>
<dbReference type="AlphaFoldDB" id="A0A0K2UU33"/>
<feature type="domain" description="Peptidase M12A" evidence="12">
    <location>
        <begin position="40"/>
        <end position="262"/>
    </location>
</feature>
<dbReference type="SUPFAM" id="SSF55486">
    <property type="entry name" value="Metalloproteases ('zincins'), catalytic domain"/>
    <property type="match status" value="1"/>
</dbReference>
<dbReference type="PROSITE" id="PS51670">
    <property type="entry name" value="SHKT"/>
    <property type="match status" value="1"/>
</dbReference>
<dbReference type="OrthoDB" id="291007at2759"/>
<keyword evidence="7" id="KW-0865">Zymogen</keyword>
<dbReference type="InterPro" id="IPR003582">
    <property type="entry name" value="ShKT_dom"/>
</dbReference>
<keyword evidence="4 9" id="KW-0378">Hydrolase</keyword>
<sequence>MITYILLLTVCSILIPPYQAEGACNMMLDKHNRAEMMSRSFVFGSNNLWPNKQVPYTFGASLTSNERSSIRSAMNIIESRSCVRFVPRSSQKNFVKIRNNMIGCFASAIGFNPNREQLVVNLARRVCMSQAIITHELFHALGFLHEQNRPDRDEFIRVSWNNITPLINRYYQFARARAPGENIALCNFRRRRAYTNCYNGMTSTTLGLTYDYISVMQYSRTAFSWNGRPTLTATRDGGSTLGNRVGMSTLDVQKLNKAYQCSGETSCGDRYTTCSNFKKYCTRFSFLTNNCKLTCNKC</sequence>
<evidence type="ECO:0000259" key="11">
    <source>
        <dbReference type="PROSITE" id="PS51670"/>
    </source>
</evidence>
<dbReference type="GO" id="GO:0008270">
    <property type="term" value="F:zinc ion binding"/>
    <property type="evidence" value="ECO:0007669"/>
    <property type="project" value="UniProtKB-UniRule"/>
</dbReference>
<dbReference type="SMART" id="SM00235">
    <property type="entry name" value="ZnMc"/>
    <property type="match status" value="1"/>
</dbReference>
<dbReference type="PROSITE" id="PS51864">
    <property type="entry name" value="ASTACIN"/>
    <property type="match status" value="1"/>
</dbReference>
<comment type="caution">
    <text evidence="8">Lacks conserved residue(s) required for the propagation of feature annotation.</text>
</comment>
<accession>A0A0K2UU33</accession>
<dbReference type="InterPro" id="IPR024079">
    <property type="entry name" value="MetalloPept_cat_dom_sf"/>
</dbReference>
<keyword evidence="10" id="KW-0732">Signal</keyword>
<evidence type="ECO:0000256" key="2">
    <source>
        <dbReference type="ARBA" id="ARBA00022670"/>
    </source>
</evidence>
<dbReference type="InterPro" id="IPR006026">
    <property type="entry name" value="Peptidase_Metallo"/>
</dbReference>
<evidence type="ECO:0000259" key="12">
    <source>
        <dbReference type="PROSITE" id="PS51864"/>
    </source>
</evidence>
<evidence type="ECO:0000256" key="9">
    <source>
        <dbReference type="PROSITE-ProRule" id="PRU01211"/>
    </source>
</evidence>
<dbReference type="EC" id="3.4.24.-" evidence="10"/>
<reference evidence="13" key="1">
    <citation type="submission" date="2014-05" db="EMBL/GenBank/DDBJ databases">
        <authorList>
            <person name="Chronopoulou M."/>
        </authorList>
    </citation>
    <scope>NUCLEOTIDE SEQUENCE</scope>
    <source>
        <tissue evidence="13">Whole organism</tissue>
    </source>
</reference>
<dbReference type="Pfam" id="PF01549">
    <property type="entry name" value="ShK"/>
    <property type="match status" value="1"/>
</dbReference>
<feature type="chain" id="PRO_5005393125" description="Metalloendopeptidase" evidence="10">
    <location>
        <begin position="23"/>
        <end position="298"/>
    </location>
</feature>
<keyword evidence="2 9" id="KW-0645">Protease</keyword>